<dbReference type="PIRSF" id="PIRSF006593">
    <property type="entry name" value="UCP006593"/>
    <property type="match status" value="1"/>
</dbReference>
<dbReference type="RefSeq" id="WP_164654217.1">
    <property type="nucleotide sequence ID" value="NZ_JAAIJR010000045.1"/>
</dbReference>
<evidence type="ECO:0000313" key="2">
    <source>
        <dbReference type="EMBL" id="NEX21114.1"/>
    </source>
</evidence>
<dbReference type="Gene3D" id="1.10.285.20">
    <property type="entry name" value="Uncharacterised protein PF01937, DUF89, domain 2"/>
    <property type="match status" value="1"/>
</dbReference>
<dbReference type="InterPro" id="IPR036075">
    <property type="entry name" value="ARMT-1-like_metal-bd_sf"/>
</dbReference>
<comment type="caution">
    <text evidence="2">The sequence shown here is derived from an EMBL/GenBank/DDBJ whole genome shotgun (WGS) entry which is preliminary data.</text>
</comment>
<organism evidence="2 3">
    <name type="scientific">Thiorhodococcus mannitoliphagus</name>
    <dbReference type="NCBI Taxonomy" id="329406"/>
    <lineage>
        <taxon>Bacteria</taxon>
        <taxon>Pseudomonadati</taxon>
        <taxon>Pseudomonadota</taxon>
        <taxon>Gammaproteobacteria</taxon>
        <taxon>Chromatiales</taxon>
        <taxon>Chromatiaceae</taxon>
        <taxon>Thiorhodococcus</taxon>
    </lineage>
</organism>
<dbReference type="EMBL" id="JAAIJR010000045">
    <property type="protein sequence ID" value="NEX21114.1"/>
    <property type="molecule type" value="Genomic_DNA"/>
</dbReference>
<evidence type="ECO:0000259" key="1">
    <source>
        <dbReference type="Pfam" id="PF01937"/>
    </source>
</evidence>
<reference evidence="2 3" key="2">
    <citation type="submission" date="2020-02" db="EMBL/GenBank/DDBJ databases">
        <title>Genome sequences of Thiorhodococcus mannitoliphagus and Thiorhodococcus minor, purple sulfur photosynthetic bacteria in the gammaproteobacterial family, Chromatiaceae.</title>
        <authorList>
            <person name="Aviles F.A."/>
            <person name="Meyer T.E."/>
            <person name="Kyndt J.A."/>
        </authorList>
    </citation>
    <scope>NUCLEOTIDE SEQUENCE [LARGE SCALE GENOMIC DNA]</scope>
    <source>
        <strain evidence="2 3">DSM 18266</strain>
    </source>
</reference>
<dbReference type="SUPFAM" id="SSF111321">
    <property type="entry name" value="AF1104-like"/>
    <property type="match status" value="1"/>
</dbReference>
<dbReference type="Gene3D" id="3.40.50.10880">
    <property type="entry name" value="Uncharacterised protein PF01937, DUF89, domain 3"/>
    <property type="match status" value="1"/>
</dbReference>
<name>A0A6P1DZG7_9GAMM</name>
<evidence type="ECO:0000313" key="3">
    <source>
        <dbReference type="Proteomes" id="UP000471640"/>
    </source>
</evidence>
<dbReference type="AlphaFoldDB" id="A0A6P1DZG7"/>
<gene>
    <name evidence="2" type="ORF">G3480_12460</name>
</gene>
<reference evidence="3" key="1">
    <citation type="journal article" date="2020" name="Microbiol. Resour. Announc.">
        <title>Draft Genome Sequences of Thiorhodococcus mannitoliphagus and Thiorhodococcus minor, Purple Sulfur Photosynthetic Bacteria in the Gammaproteobacterial Family Chromatiaceae.</title>
        <authorList>
            <person name="Aviles F.A."/>
            <person name="Meyer T.E."/>
            <person name="Kyndt J.A."/>
        </authorList>
    </citation>
    <scope>NUCLEOTIDE SEQUENCE [LARGE SCALE GENOMIC DNA]</scope>
    <source>
        <strain evidence="3">DSM 18266</strain>
    </source>
</reference>
<dbReference type="Pfam" id="PF01937">
    <property type="entry name" value="ARMT1-like_dom"/>
    <property type="match status" value="1"/>
</dbReference>
<dbReference type="InterPro" id="IPR014444">
    <property type="entry name" value="PH1575-like"/>
</dbReference>
<accession>A0A6P1DZG7</accession>
<keyword evidence="3" id="KW-1185">Reference proteome</keyword>
<proteinExistence type="predicted"/>
<feature type="domain" description="Damage-control phosphatase ARMT1-like metal-binding" evidence="1">
    <location>
        <begin position="4"/>
        <end position="277"/>
    </location>
</feature>
<protein>
    <submittedName>
        <fullName evidence="2">DUF89 family protein</fullName>
    </submittedName>
</protein>
<dbReference type="Proteomes" id="UP000471640">
    <property type="component" value="Unassembled WGS sequence"/>
</dbReference>
<dbReference type="InterPro" id="IPR002791">
    <property type="entry name" value="ARMT1-like_metal-bd"/>
</dbReference>
<sequence length="292" mass="31354">MKTYLDCYPCFLRQALSAARRAGAAPELQRRILLQTMSHLESLPAEATPPQVAEAIHGWVRTQTQDPDPYQGAKQEATEQALALLPDLRERLRTAIDPLDTAVRIAIAGNIIDHGVAEAFDLEATLERVLRQPFAIDGMSALRSALAATDTVLYLGDNAGETVFDRVLIEQLRQMSKPVTYVVKASPIINDATRDDALAAGLDAVAEIIDNGSAAPGTLLERCSESFRARFLRATLIIAKGQANYETLSESSAPVFFVLQAKCSVIAAELGVAPGDIVLKAPVTAACERAAS</sequence>